<dbReference type="VEuPathDB" id="TrichDB:TVAG_411960"/>
<dbReference type="EMBL" id="DS113699">
    <property type="protein sequence ID" value="EAX97834.1"/>
    <property type="molecule type" value="Genomic_DNA"/>
</dbReference>
<evidence type="ECO:0000259" key="5">
    <source>
        <dbReference type="PROSITE" id="PS51935"/>
    </source>
</evidence>
<dbReference type="VEuPathDB" id="TrichDB:TVAGG3_0995770"/>
<proteinExistence type="inferred from homology"/>
<dbReference type="OrthoDB" id="2251794at2759"/>
<evidence type="ECO:0000256" key="1">
    <source>
        <dbReference type="ARBA" id="ARBA00007074"/>
    </source>
</evidence>
<keyword evidence="3" id="KW-0378">Hydrolase</keyword>
<keyword evidence="4" id="KW-0788">Thiol protease</keyword>
<dbReference type="InParanoid" id="A2FBA4"/>
<feature type="domain" description="NlpC/P60" evidence="5">
    <location>
        <begin position="22"/>
        <end position="135"/>
    </location>
</feature>
<dbReference type="GO" id="GO:0008234">
    <property type="term" value="F:cysteine-type peptidase activity"/>
    <property type="evidence" value="ECO:0007669"/>
    <property type="project" value="UniProtKB-KW"/>
</dbReference>
<dbReference type="PANTHER" id="PTHR47359">
    <property type="entry name" value="PEPTIDOGLYCAN DL-ENDOPEPTIDASE CWLO"/>
    <property type="match status" value="1"/>
</dbReference>
<dbReference type="AlphaFoldDB" id="A2FBA4"/>
<dbReference type="PANTHER" id="PTHR47359:SF3">
    <property type="entry name" value="NLP_P60 DOMAIN-CONTAINING PROTEIN-RELATED"/>
    <property type="match status" value="1"/>
</dbReference>
<keyword evidence="7" id="KW-1185">Reference proteome</keyword>
<dbReference type="SUPFAM" id="SSF54001">
    <property type="entry name" value="Cysteine proteinases"/>
    <property type="match status" value="1"/>
</dbReference>
<dbReference type="SMR" id="A2FBA4"/>
<evidence type="ECO:0000256" key="3">
    <source>
        <dbReference type="ARBA" id="ARBA00022801"/>
    </source>
</evidence>
<reference evidence="6" key="2">
    <citation type="journal article" date="2007" name="Science">
        <title>Draft genome sequence of the sexually transmitted pathogen Trichomonas vaginalis.</title>
        <authorList>
            <person name="Carlton J.M."/>
            <person name="Hirt R.P."/>
            <person name="Silva J.C."/>
            <person name="Delcher A.L."/>
            <person name="Schatz M."/>
            <person name="Zhao Q."/>
            <person name="Wortman J.R."/>
            <person name="Bidwell S.L."/>
            <person name="Alsmark U.C.M."/>
            <person name="Besteiro S."/>
            <person name="Sicheritz-Ponten T."/>
            <person name="Noel C.J."/>
            <person name="Dacks J.B."/>
            <person name="Foster P.G."/>
            <person name="Simillion C."/>
            <person name="Van de Peer Y."/>
            <person name="Miranda-Saavedra D."/>
            <person name="Barton G.J."/>
            <person name="Westrop G.D."/>
            <person name="Mueller S."/>
            <person name="Dessi D."/>
            <person name="Fiori P.L."/>
            <person name="Ren Q."/>
            <person name="Paulsen I."/>
            <person name="Zhang H."/>
            <person name="Bastida-Corcuera F.D."/>
            <person name="Simoes-Barbosa A."/>
            <person name="Brown M.T."/>
            <person name="Hayes R.D."/>
            <person name="Mukherjee M."/>
            <person name="Okumura C.Y."/>
            <person name="Schneider R."/>
            <person name="Smith A.J."/>
            <person name="Vanacova S."/>
            <person name="Villalvazo M."/>
            <person name="Haas B.J."/>
            <person name="Pertea M."/>
            <person name="Feldblyum T.V."/>
            <person name="Utterback T.R."/>
            <person name="Shu C.L."/>
            <person name="Osoegawa K."/>
            <person name="de Jong P.J."/>
            <person name="Hrdy I."/>
            <person name="Horvathova L."/>
            <person name="Zubacova Z."/>
            <person name="Dolezal P."/>
            <person name="Malik S.B."/>
            <person name="Logsdon J.M. Jr."/>
            <person name="Henze K."/>
            <person name="Gupta A."/>
            <person name="Wang C.C."/>
            <person name="Dunne R.L."/>
            <person name="Upcroft J.A."/>
            <person name="Upcroft P."/>
            <person name="White O."/>
            <person name="Salzberg S.L."/>
            <person name="Tang P."/>
            <person name="Chiu C.-H."/>
            <person name="Lee Y.-S."/>
            <person name="Embley T.M."/>
            <person name="Coombs G.H."/>
            <person name="Mottram J.C."/>
            <person name="Tachezy J."/>
            <person name="Fraser-Liggett C.M."/>
            <person name="Johnson P.J."/>
        </authorList>
    </citation>
    <scope>NUCLEOTIDE SEQUENCE [LARGE SCALE GENOMIC DNA]</scope>
    <source>
        <strain evidence="6">G3</strain>
    </source>
</reference>
<dbReference type="InterPro" id="IPR038765">
    <property type="entry name" value="Papain-like_cys_pep_sf"/>
</dbReference>
<dbReference type="GO" id="GO:0006508">
    <property type="term" value="P:proteolysis"/>
    <property type="evidence" value="ECO:0007669"/>
    <property type="project" value="UniProtKB-KW"/>
</dbReference>
<dbReference type="Pfam" id="PF00877">
    <property type="entry name" value="NLPC_P60"/>
    <property type="match status" value="1"/>
</dbReference>
<organism evidence="6 7">
    <name type="scientific">Trichomonas vaginalis (strain ATCC PRA-98 / G3)</name>
    <dbReference type="NCBI Taxonomy" id="412133"/>
    <lineage>
        <taxon>Eukaryota</taxon>
        <taxon>Metamonada</taxon>
        <taxon>Parabasalia</taxon>
        <taxon>Trichomonadida</taxon>
        <taxon>Trichomonadidae</taxon>
        <taxon>Trichomonas</taxon>
    </lineage>
</organism>
<dbReference type="KEGG" id="tva:4755622"/>
<evidence type="ECO:0000256" key="2">
    <source>
        <dbReference type="ARBA" id="ARBA00022670"/>
    </source>
</evidence>
<dbReference type="Gene3D" id="3.90.1720.10">
    <property type="entry name" value="endopeptidase domain like (from Nostoc punctiforme)"/>
    <property type="match status" value="1"/>
</dbReference>
<dbReference type="InterPro" id="IPR000064">
    <property type="entry name" value="NLP_P60_dom"/>
</dbReference>
<evidence type="ECO:0000256" key="4">
    <source>
        <dbReference type="ARBA" id="ARBA00022807"/>
    </source>
</evidence>
<keyword evidence="2" id="KW-0645">Protease</keyword>
<dbReference type="Proteomes" id="UP000001542">
    <property type="component" value="Unassembled WGS sequence"/>
</dbReference>
<evidence type="ECO:0000313" key="7">
    <source>
        <dbReference type="Proteomes" id="UP000001542"/>
    </source>
</evidence>
<gene>
    <name evidence="6" type="ORF">TVAG_411960</name>
</gene>
<dbReference type="PROSITE" id="PS51935">
    <property type="entry name" value="NLPC_P60"/>
    <property type="match status" value="1"/>
</dbReference>
<dbReference type="InterPro" id="IPR051794">
    <property type="entry name" value="PG_Endopeptidase_C40"/>
</dbReference>
<protein>
    <submittedName>
        <fullName evidence="6">Clan CA, family C40, NlpC/P60 superfamily cysteine peptidase</fullName>
    </submittedName>
</protein>
<evidence type="ECO:0000313" key="6">
    <source>
        <dbReference type="EMBL" id="EAX97834.1"/>
    </source>
</evidence>
<dbReference type="RefSeq" id="XP_001310764.1">
    <property type="nucleotide sequence ID" value="XM_001310763.1"/>
</dbReference>
<comment type="similarity">
    <text evidence="1">Belongs to the peptidase C40 family.</text>
</comment>
<name>A2FBA4_TRIV3</name>
<sequence>MLGLLFTLACSRRTHHHQLASNGLGDQILAVAQSKKGCPYVYGGNGPNSFDCSGLVKYCHNKCGINNIARTASQIAKGGKSGNGSPGDVAYYGNPAYHVGICVNSAGMIHAPKPGDVVKYQAFKYYRPKGFRRYW</sequence>
<accession>A2FBA4</accession>
<reference evidence="6" key="1">
    <citation type="submission" date="2006-10" db="EMBL/GenBank/DDBJ databases">
        <authorList>
            <person name="Amadeo P."/>
            <person name="Zhao Q."/>
            <person name="Wortman J."/>
            <person name="Fraser-Liggett C."/>
            <person name="Carlton J."/>
        </authorList>
    </citation>
    <scope>NUCLEOTIDE SEQUENCE</scope>
    <source>
        <strain evidence="6">G3</strain>
    </source>
</reference>